<reference evidence="2" key="1">
    <citation type="submission" date="2020-05" db="EMBL/GenBank/DDBJ databases">
        <title>WGS assembly of Panicum virgatum.</title>
        <authorList>
            <person name="Lovell J.T."/>
            <person name="Jenkins J."/>
            <person name="Shu S."/>
            <person name="Juenger T.E."/>
            <person name="Schmutz J."/>
        </authorList>
    </citation>
    <scope>NUCLEOTIDE SEQUENCE</scope>
    <source>
        <strain evidence="2">AP13</strain>
    </source>
</reference>
<feature type="region of interest" description="Disordered" evidence="1">
    <location>
        <begin position="33"/>
        <end position="59"/>
    </location>
</feature>
<dbReference type="EMBL" id="CM029040">
    <property type="protein sequence ID" value="KAG2638922.1"/>
    <property type="molecule type" value="Genomic_DNA"/>
</dbReference>
<organism evidence="2 3">
    <name type="scientific">Panicum virgatum</name>
    <name type="common">Blackwell switchgrass</name>
    <dbReference type="NCBI Taxonomy" id="38727"/>
    <lineage>
        <taxon>Eukaryota</taxon>
        <taxon>Viridiplantae</taxon>
        <taxon>Streptophyta</taxon>
        <taxon>Embryophyta</taxon>
        <taxon>Tracheophyta</taxon>
        <taxon>Spermatophyta</taxon>
        <taxon>Magnoliopsida</taxon>
        <taxon>Liliopsida</taxon>
        <taxon>Poales</taxon>
        <taxon>Poaceae</taxon>
        <taxon>PACMAD clade</taxon>
        <taxon>Panicoideae</taxon>
        <taxon>Panicodae</taxon>
        <taxon>Paniceae</taxon>
        <taxon>Panicinae</taxon>
        <taxon>Panicum</taxon>
        <taxon>Panicum sect. Hiantes</taxon>
    </lineage>
</organism>
<evidence type="ECO:0000256" key="1">
    <source>
        <dbReference type="SAM" id="MobiDB-lite"/>
    </source>
</evidence>
<proteinExistence type="predicted"/>
<name>A0A8T0VRX6_PANVG</name>
<keyword evidence="3" id="KW-1185">Reference proteome</keyword>
<comment type="caution">
    <text evidence="2">The sequence shown here is derived from an EMBL/GenBank/DDBJ whole genome shotgun (WGS) entry which is preliminary data.</text>
</comment>
<dbReference type="AlphaFoldDB" id="A0A8T0VRX6"/>
<gene>
    <name evidence="2" type="ORF">PVAP13_2NG624250</name>
</gene>
<accession>A0A8T0VRX6</accession>
<evidence type="ECO:0000313" key="3">
    <source>
        <dbReference type="Proteomes" id="UP000823388"/>
    </source>
</evidence>
<sequence length="108" mass="11495">MPQTRTLANRRESACPPTVLNLSVLPHLPPSSVVPAAAPATDRRRVPRSGNAKTSGRSGRDLVVVPAASRWVRPYCAAAAMADAIRGQRLLDFPVDLFLGLRGGASLR</sequence>
<protein>
    <submittedName>
        <fullName evidence="2">Uncharacterized protein</fullName>
    </submittedName>
</protein>
<evidence type="ECO:0000313" key="2">
    <source>
        <dbReference type="EMBL" id="KAG2638922.1"/>
    </source>
</evidence>
<dbReference type="Proteomes" id="UP000823388">
    <property type="component" value="Chromosome 2N"/>
</dbReference>